<comment type="caution">
    <text evidence="1">The sequence shown here is derived from an EMBL/GenBank/DDBJ whole genome shotgun (WGS) entry which is preliminary data.</text>
</comment>
<protein>
    <submittedName>
        <fullName evidence="1">Uncharacterized protein</fullName>
    </submittedName>
</protein>
<dbReference type="EMBL" id="DSKY01000018">
    <property type="protein sequence ID" value="HDY59284.1"/>
    <property type="molecule type" value="Genomic_DNA"/>
</dbReference>
<evidence type="ECO:0000313" key="1">
    <source>
        <dbReference type="EMBL" id="HDY59284.1"/>
    </source>
</evidence>
<accession>A0A7V0Z667</accession>
<proteinExistence type="predicted"/>
<sequence>MNLLLIPLITQLNLYFLKDSPHLLVRIKAENPVQQVILYYSFGDEKWDSVVAQSYTTHFDAVIAAPDTINVIGFYFLGDGKLNNNNGNLYLFEVKKSPRMILPLSIDYFETILKQARKKIINQTHTDEGIAIVDYVEKTLKTIPYLKGSELETKINLLMSEVNELKSLGTR</sequence>
<organism evidence="1">
    <name type="scientific">candidate division WOR-3 bacterium</name>
    <dbReference type="NCBI Taxonomy" id="2052148"/>
    <lineage>
        <taxon>Bacteria</taxon>
        <taxon>Bacteria division WOR-3</taxon>
    </lineage>
</organism>
<reference evidence="1" key="1">
    <citation type="journal article" date="2020" name="mSystems">
        <title>Genome- and Community-Level Interaction Insights into Carbon Utilization and Element Cycling Functions of Hydrothermarchaeota in Hydrothermal Sediment.</title>
        <authorList>
            <person name="Zhou Z."/>
            <person name="Liu Y."/>
            <person name="Xu W."/>
            <person name="Pan J."/>
            <person name="Luo Z.H."/>
            <person name="Li M."/>
        </authorList>
    </citation>
    <scope>NUCLEOTIDE SEQUENCE [LARGE SCALE GENOMIC DNA]</scope>
    <source>
        <strain evidence="1">SpSt-258</strain>
    </source>
</reference>
<dbReference type="AlphaFoldDB" id="A0A7V0Z667"/>
<name>A0A7V0Z667_UNCW3</name>
<gene>
    <name evidence="1" type="ORF">ENP86_07020</name>
</gene>